<feature type="transmembrane region" description="Helical" evidence="2">
    <location>
        <begin position="113"/>
        <end position="134"/>
    </location>
</feature>
<feature type="compositionally biased region" description="Basic and acidic residues" evidence="1">
    <location>
        <begin position="72"/>
        <end position="97"/>
    </location>
</feature>
<keyword evidence="2" id="KW-0472">Membrane</keyword>
<name>A0A369TCX2_9PROT</name>
<protein>
    <submittedName>
        <fullName evidence="3">Uncharacterized protein</fullName>
    </submittedName>
</protein>
<reference evidence="3 4" key="1">
    <citation type="submission" date="2018-07" db="EMBL/GenBank/DDBJ databases">
        <title>Venubactetium sediminum gen. nov., sp. nov., isolated from a marine solar saltern.</title>
        <authorList>
            <person name="Wang S."/>
        </authorList>
    </citation>
    <scope>NUCLEOTIDE SEQUENCE [LARGE SCALE GENOMIC DNA]</scope>
    <source>
        <strain evidence="3 4">WD2A32</strain>
    </source>
</reference>
<dbReference type="Proteomes" id="UP000253941">
    <property type="component" value="Unassembled WGS sequence"/>
</dbReference>
<keyword evidence="2" id="KW-1133">Transmembrane helix</keyword>
<sequence length="139" mass="16595">MTYEIQTYTQGQWKIQAFFDDKELALLEARRMSESRRYPAIRVVEEIWDETQQSFQSRIVFRESEALRHTENVTKQRAEVRREVESERKKRHDEKLRRQYQQKQKKEAWRNSYTMIALKGFGIVALGVAALYGLHLLGG</sequence>
<keyword evidence="2" id="KW-0812">Transmembrane</keyword>
<organism evidence="3 4">
    <name type="scientific">Ferruginivarius sediminum</name>
    <dbReference type="NCBI Taxonomy" id="2661937"/>
    <lineage>
        <taxon>Bacteria</taxon>
        <taxon>Pseudomonadati</taxon>
        <taxon>Pseudomonadota</taxon>
        <taxon>Alphaproteobacteria</taxon>
        <taxon>Rhodospirillales</taxon>
        <taxon>Rhodospirillaceae</taxon>
        <taxon>Ferruginivarius</taxon>
    </lineage>
</organism>
<gene>
    <name evidence="3" type="ORF">DRB17_05305</name>
</gene>
<keyword evidence="4" id="KW-1185">Reference proteome</keyword>
<dbReference type="AlphaFoldDB" id="A0A369TCX2"/>
<proteinExistence type="predicted"/>
<comment type="caution">
    <text evidence="3">The sequence shown here is derived from an EMBL/GenBank/DDBJ whole genome shotgun (WGS) entry which is preliminary data.</text>
</comment>
<dbReference type="EMBL" id="QPMH01000003">
    <property type="protein sequence ID" value="RDD63183.1"/>
    <property type="molecule type" value="Genomic_DNA"/>
</dbReference>
<evidence type="ECO:0000256" key="1">
    <source>
        <dbReference type="SAM" id="MobiDB-lite"/>
    </source>
</evidence>
<evidence type="ECO:0000256" key="2">
    <source>
        <dbReference type="SAM" id="Phobius"/>
    </source>
</evidence>
<evidence type="ECO:0000313" key="4">
    <source>
        <dbReference type="Proteomes" id="UP000253941"/>
    </source>
</evidence>
<accession>A0A369TCX2</accession>
<feature type="region of interest" description="Disordered" evidence="1">
    <location>
        <begin position="72"/>
        <end position="105"/>
    </location>
</feature>
<evidence type="ECO:0000313" key="3">
    <source>
        <dbReference type="EMBL" id="RDD63183.1"/>
    </source>
</evidence>
<dbReference type="RefSeq" id="WP_114581134.1">
    <property type="nucleotide sequence ID" value="NZ_QPMH01000003.1"/>
</dbReference>